<reference evidence="1 2" key="1">
    <citation type="submission" date="2022-05" db="EMBL/GenBank/DDBJ databases">
        <authorList>
            <consortium name="Genoscope - CEA"/>
            <person name="William W."/>
        </authorList>
    </citation>
    <scope>NUCLEOTIDE SEQUENCE [LARGE SCALE GENOMIC DNA]</scope>
</reference>
<protein>
    <recommendedName>
        <fullName evidence="3">Reverse transcriptase</fullName>
    </recommendedName>
</protein>
<sequence>WLKANKLSLNIAKTEFMVISTRQKFLAENYYDLRDSFRKLNLPKPRTDYLKRSFGYSGALLWNSLPENIRAIRSIWQFKKEINRALETFDSHSAIL</sequence>
<dbReference type="AlphaFoldDB" id="A0AAU9XR51"/>
<gene>
    <name evidence="1" type="ORF">PMEA_00029350</name>
</gene>
<dbReference type="Proteomes" id="UP001159428">
    <property type="component" value="Unassembled WGS sequence"/>
</dbReference>
<proteinExistence type="predicted"/>
<keyword evidence="2" id="KW-1185">Reference proteome</keyword>
<evidence type="ECO:0008006" key="3">
    <source>
        <dbReference type="Google" id="ProtNLM"/>
    </source>
</evidence>
<feature type="non-terminal residue" evidence="1">
    <location>
        <position position="1"/>
    </location>
</feature>
<evidence type="ECO:0000313" key="2">
    <source>
        <dbReference type="Proteomes" id="UP001159428"/>
    </source>
</evidence>
<evidence type="ECO:0000313" key="1">
    <source>
        <dbReference type="EMBL" id="CAH3156185.1"/>
    </source>
</evidence>
<organism evidence="1 2">
    <name type="scientific">Pocillopora meandrina</name>
    <dbReference type="NCBI Taxonomy" id="46732"/>
    <lineage>
        <taxon>Eukaryota</taxon>
        <taxon>Metazoa</taxon>
        <taxon>Cnidaria</taxon>
        <taxon>Anthozoa</taxon>
        <taxon>Hexacorallia</taxon>
        <taxon>Scleractinia</taxon>
        <taxon>Astrocoeniina</taxon>
        <taxon>Pocilloporidae</taxon>
        <taxon>Pocillopora</taxon>
    </lineage>
</organism>
<accession>A0AAU9XR51</accession>
<comment type="caution">
    <text evidence="1">The sequence shown here is derived from an EMBL/GenBank/DDBJ whole genome shotgun (WGS) entry which is preliminary data.</text>
</comment>
<dbReference type="EMBL" id="CALNXJ010000060">
    <property type="protein sequence ID" value="CAH3156185.1"/>
    <property type="molecule type" value="Genomic_DNA"/>
</dbReference>
<name>A0AAU9XR51_9CNID</name>